<organism evidence="6 7">
    <name type="scientific">Candida albicans P78048</name>
    <dbReference type="NCBI Taxonomy" id="1094989"/>
    <lineage>
        <taxon>Eukaryota</taxon>
        <taxon>Fungi</taxon>
        <taxon>Dikarya</taxon>
        <taxon>Ascomycota</taxon>
        <taxon>Saccharomycotina</taxon>
        <taxon>Pichiomycetes</taxon>
        <taxon>Debaryomycetaceae</taxon>
        <taxon>Candida/Lodderomyces clade</taxon>
        <taxon>Candida</taxon>
    </lineage>
</organism>
<dbReference type="Gene3D" id="1.20.1310.10">
    <property type="entry name" value="Cullin Repeats"/>
    <property type="match status" value="2"/>
</dbReference>
<dbReference type="SUPFAM" id="SSF75632">
    <property type="entry name" value="Cullin homology domain"/>
    <property type="match status" value="1"/>
</dbReference>
<dbReference type="InterPro" id="IPR036317">
    <property type="entry name" value="Cullin_homology_sf"/>
</dbReference>
<evidence type="ECO:0000256" key="3">
    <source>
        <dbReference type="RuleBase" id="RU003829"/>
    </source>
</evidence>
<evidence type="ECO:0000259" key="5">
    <source>
        <dbReference type="PROSITE" id="PS50069"/>
    </source>
</evidence>
<evidence type="ECO:0000256" key="4">
    <source>
        <dbReference type="SAM" id="MobiDB-lite"/>
    </source>
</evidence>
<sequence length="850" mass="99684">MSIDDITDKILDFNNSSSSNTLSSLSTGNTRIPPQQRKLSHLVSSSPSPKLYQKSFEDDNVTNNTSDINNKHKNLNKPTNDELTTRIKSIQQLADRTIDSILKGLPLERPFGYLNYEFTKLCRYKHVEQSKLSDLIFEKIINDFKTNLKPSIIEILHDNYQDTDSIIQSVKNFLNLFTNWYFRMSDLSKVFIYLDNHYLVQHRTKHPIMSFAIDLFINEVFVEDKQLAKKVLNTEFQLLCKWREQIEIEMEIDDDDDEENDLINMDVIDQSLSFTTVLVDLHNQGFKFDFNEQLLSSIITHYNHLKISWLKNDATTYLSKVLGTINENLRFFKAVGKNINFIKNLFMKLRWNLIFYDFNNLLPKVLPSLLKNEQELGIIYQYCCHSVEDFGYDSISIFIYQWGVYTKSVFESIVDVYDKSTKSSNNNVIEQVVNKYKELISLTITSFPDNDKFEFEVRNSLIKTINNTTSINSMIIYQLCKYCDNFFKGKSSSLLFPEFEKNVLIIFKSINNKQDFINFYKKDLSKRLLLLNQKFKFENEQKFINSLIKVVGENDDVLSLTVMFKDLTDSKDIYKSLITVPTANYTLLNNSFEFNPLILEKKQWPNIPNNEDLHEFKLPVVLQDILTEMTNQYQTLDVKYKNRQLDWTNYKLHQITMSAQFDQGEKEITGNLLQIVLLLLFTAEDDNGYTIEQLSSMTGINNTQFLTKIVNSITNDKYAILRYDGNRYYYNSSFKDKSTRIKLPMIKELSRSEQQQQQQQEKQVKGMNDIDSVESTVQANRDDEIKSCVVKIMKQERQLTIIELLNKSISVLQNRRPVTMTNLKTIIENLIELEYLKRDDHNKNIIIYIP</sequence>
<dbReference type="GO" id="GO:0006511">
    <property type="term" value="P:ubiquitin-dependent protein catabolic process"/>
    <property type="evidence" value="ECO:0007669"/>
    <property type="project" value="InterPro"/>
</dbReference>
<dbReference type="InterPro" id="IPR045093">
    <property type="entry name" value="Cullin"/>
</dbReference>
<dbReference type="SUPFAM" id="SSF46785">
    <property type="entry name" value="Winged helix' DNA-binding domain"/>
    <property type="match status" value="1"/>
</dbReference>
<gene>
    <name evidence="6" type="ORF">MG3_00630</name>
</gene>
<feature type="compositionally biased region" description="Low complexity" evidence="4">
    <location>
        <begin position="17"/>
        <end position="27"/>
    </location>
</feature>
<reference evidence="6 7" key="1">
    <citation type="submission" date="2013-12" db="EMBL/GenBank/DDBJ databases">
        <title>The Genome Sequence of Candida albicans P78048.</title>
        <authorList>
            <consortium name="The Broad Institute Genome Sequencing Platform"/>
            <consortium name="The Broad Institute Genome Sequencing Center for Infectious Disease"/>
            <person name="Cuomo C."/>
            <person name="Bennett R."/>
            <person name="Hirakawa M."/>
            <person name="Noverr M."/>
            <person name="Mitchell A."/>
            <person name="Young S.K."/>
            <person name="Zeng Q."/>
            <person name="Gargeya S."/>
            <person name="Fitzgerald M."/>
            <person name="Abouelleil A."/>
            <person name="Alvarado L."/>
            <person name="Berlin A.M."/>
            <person name="Chapman S.B."/>
            <person name="Dewar J."/>
            <person name="Goldberg J."/>
            <person name="Griggs A."/>
            <person name="Gujja S."/>
            <person name="Hansen M."/>
            <person name="Howarth C."/>
            <person name="Imamovic A."/>
            <person name="Larimer J."/>
            <person name="McCowan C."/>
            <person name="Murphy C."/>
            <person name="Pearson M."/>
            <person name="Priest M."/>
            <person name="Roberts A."/>
            <person name="Saif S."/>
            <person name="Shea T."/>
            <person name="Sykes S."/>
            <person name="Wortman J."/>
            <person name="Nusbaum C."/>
            <person name="Birren B."/>
        </authorList>
    </citation>
    <scope>NUCLEOTIDE SEQUENCE [LARGE SCALE GENOMIC DNA]</scope>
    <source>
        <strain evidence="6 7">P78048</strain>
    </source>
</reference>
<feature type="domain" description="Cullin family profile" evidence="5">
    <location>
        <begin position="479"/>
        <end position="713"/>
    </location>
</feature>
<dbReference type="InterPro" id="IPR019559">
    <property type="entry name" value="Cullin_neddylation_domain"/>
</dbReference>
<comment type="caution">
    <text evidence="6">The sequence shown here is derived from an EMBL/GenBank/DDBJ whole genome shotgun (WGS) entry which is preliminary data.</text>
</comment>
<dbReference type="InterPro" id="IPR036388">
    <property type="entry name" value="WH-like_DNA-bd_sf"/>
</dbReference>
<dbReference type="InterPro" id="IPR059120">
    <property type="entry name" value="Cullin-like_AB"/>
</dbReference>
<dbReference type="Proteomes" id="UP000030161">
    <property type="component" value="Unassembled WGS sequence"/>
</dbReference>
<dbReference type="InterPro" id="IPR001373">
    <property type="entry name" value="Cullin_N"/>
</dbReference>
<dbReference type="PROSITE" id="PS50069">
    <property type="entry name" value="CULLIN_2"/>
    <property type="match status" value="1"/>
</dbReference>
<feature type="region of interest" description="Disordered" evidence="4">
    <location>
        <begin position="17"/>
        <end position="79"/>
    </location>
</feature>
<dbReference type="Gene3D" id="1.10.10.10">
    <property type="entry name" value="Winged helix-like DNA-binding domain superfamily/Winged helix DNA-binding domain"/>
    <property type="match status" value="1"/>
</dbReference>
<dbReference type="Pfam" id="PF00888">
    <property type="entry name" value="Cullin"/>
    <property type="match status" value="1"/>
</dbReference>
<dbReference type="SMART" id="SM00182">
    <property type="entry name" value="CULLIN"/>
    <property type="match status" value="1"/>
</dbReference>
<name>A0AB34Q0S6_CANAX</name>
<dbReference type="Pfam" id="PF26557">
    <property type="entry name" value="Cullin_AB"/>
    <property type="match status" value="1"/>
</dbReference>
<protein>
    <recommendedName>
        <fullName evidence="5">Cullin family profile domain-containing protein</fullName>
    </recommendedName>
</protein>
<evidence type="ECO:0000313" key="6">
    <source>
        <dbReference type="EMBL" id="KGR21623.1"/>
    </source>
</evidence>
<dbReference type="AlphaFoldDB" id="A0AB34Q0S6"/>
<evidence type="ECO:0000313" key="7">
    <source>
        <dbReference type="Proteomes" id="UP000030161"/>
    </source>
</evidence>
<dbReference type="SMART" id="SM00884">
    <property type="entry name" value="Cullin_Nedd8"/>
    <property type="match status" value="1"/>
</dbReference>
<dbReference type="SUPFAM" id="SSF74788">
    <property type="entry name" value="Cullin repeat-like"/>
    <property type="match status" value="1"/>
</dbReference>
<evidence type="ECO:0000256" key="2">
    <source>
        <dbReference type="PROSITE-ProRule" id="PRU00330"/>
    </source>
</evidence>
<dbReference type="PANTHER" id="PTHR11932">
    <property type="entry name" value="CULLIN"/>
    <property type="match status" value="1"/>
</dbReference>
<proteinExistence type="inferred from homology"/>
<accession>A0AB34Q0S6</accession>
<dbReference type="Pfam" id="PF10557">
    <property type="entry name" value="Cullin_Nedd8"/>
    <property type="match status" value="1"/>
</dbReference>
<evidence type="ECO:0000256" key="1">
    <source>
        <dbReference type="ARBA" id="ARBA00006019"/>
    </source>
</evidence>
<comment type="similarity">
    <text evidence="1 2 3">Belongs to the cullin family.</text>
</comment>
<dbReference type="InterPro" id="IPR016158">
    <property type="entry name" value="Cullin_homology"/>
</dbReference>
<dbReference type="Gene3D" id="3.30.230.130">
    <property type="entry name" value="Cullin, Chain C, Domain 2"/>
    <property type="match status" value="1"/>
</dbReference>
<dbReference type="InterPro" id="IPR016159">
    <property type="entry name" value="Cullin_repeat-like_dom_sf"/>
</dbReference>
<dbReference type="InterPro" id="IPR036390">
    <property type="entry name" value="WH_DNA-bd_sf"/>
</dbReference>
<dbReference type="GO" id="GO:0031625">
    <property type="term" value="F:ubiquitin protein ligase binding"/>
    <property type="evidence" value="ECO:0007669"/>
    <property type="project" value="InterPro"/>
</dbReference>
<dbReference type="EMBL" id="AJIX01000003">
    <property type="protein sequence ID" value="KGR21623.1"/>
    <property type="molecule type" value="Genomic_DNA"/>
</dbReference>